<evidence type="ECO:0000313" key="10">
    <source>
        <dbReference type="EMBL" id="CAG7599748.1"/>
    </source>
</evidence>
<feature type="active site" description="O-isoaspartyl threonine intermediate" evidence="4">
    <location>
        <position position="20"/>
    </location>
</feature>
<evidence type="ECO:0000256" key="1">
    <source>
        <dbReference type="ARBA" id="ARBA00010518"/>
    </source>
</evidence>
<dbReference type="InterPro" id="IPR020827">
    <property type="entry name" value="Asparaginase/glutaminase_AS1"/>
</dbReference>
<dbReference type="InterPro" id="IPR027475">
    <property type="entry name" value="Asparaginase/glutaminase_AS2"/>
</dbReference>
<evidence type="ECO:0000256" key="7">
    <source>
        <dbReference type="PROSITE-ProRule" id="PRU10100"/>
    </source>
</evidence>
<dbReference type="PIRSF" id="PIRSF001220">
    <property type="entry name" value="L-ASNase_gatD"/>
    <property type="match status" value="1"/>
</dbReference>
<dbReference type="PIRSF" id="PIRSF500176">
    <property type="entry name" value="L_ASNase"/>
    <property type="match status" value="1"/>
</dbReference>
<reference evidence="10" key="1">
    <citation type="submission" date="2021-06" db="EMBL/GenBank/DDBJ databases">
        <authorList>
            <person name="Criscuolo A."/>
        </authorList>
    </citation>
    <scope>NUCLEOTIDE SEQUENCE</scope>
    <source>
        <strain evidence="10">CIP111803</strain>
    </source>
</reference>
<dbReference type="PROSITE" id="PS00144">
    <property type="entry name" value="ASN_GLN_ASE_1"/>
    <property type="match status" value="1"/>
</dbReference>
<dbReference type="SFLD" id="SFLDS00057">
    <property type="entry name" value="Glutaminase/Asparaginase"/>
    <property type="match status" value="1"/>
</dbReference>
<gene>
    <name evidence="10" type="primary">ansA</name>
    <name evidence="10" type="ORF">LEUCIP111803_00323</name>
</gene>
<dbReference type="Gene3D" id="3.40.50.40">
    <property type="match status" value="1"/>
</dbReference>
<dbReference type="Pfam" id="PF00710">
    <property type="entry name" value="Asparaginase"/>
    <property type="match status" value="1"/>
</dbReference>
<organism evidence="10 11">
    <name type="scientific">Leucobacter soli</name>
    <dbReference type="NCBI Taxonomy" id="2812850"/>
    <lineage>
        <taxon>Bacteria</taxon>
        <taxon>Bacillati</taxon>
        <taxon>Actinomycetota</taxon>
        <taxon>Actinomycetes</taxon>
        <taxon>Micrococcales</taxon>
        <taxon>Microbacteriaceae</taxon>
        <taxon>Leucobacter</taxon>
    </lineage>
</organism>
<feature type="binding site" evidence="5">
    <location>
        <begin position="99"/>
        <end position="100"/>
    </location>
    <ligand>
        <name>substrate</name>
    </ligand>
</feature>
<feature type="domain" description="L-asparaginase N-terminal" evidence="8">
    <location>
        <begin position="12"/>
        <end position="184"/>
    </location>
</feature>
<dbReference type="GO" id="GO:0004067">
    <property type="term" value="F:asparaginase activity"/>
    <property type="evidence" value="ECO:0007669"/>
    <property type="project" value="UniProtKB-UniRule"/>
</dbReference>
<proteinExistence type="inferred from homology"/>
<dbReference type="PROSITE" id="PS51732">
    <property type="entry name" value="ASN_GLN_ASE_3"/>
    <property type="match status" value="1"/>
</dbReference>
<keyword evidence="11" id="KW-1185">Reference proteome</keyword>
<protein>
    <recommendedName>
        <fullName evidence="2">asparaginase</fullName>
        <ecNumber evidence="2">3.5.1.1</ecNumber>
    </recommendedName>
</protein>
<comment type="similarity">
    <text evidence="1">Belongs to the asparaginase 1 family.</text>
</comment>
<feature type="binding site" evidence="5">
    <location>
        <position position="66"/>
    </location>
    <ligand>
        <name>substrate</name>
    </ligand>
</feature>
<comment type="catalytic activity">
    <reaction evidence="3">
        <text>L-asparagine + H2O = L-aspartate + NH4(+)</text>
        <dbReference type="Rhea" id="RHEA:21016"/>
        <dbReference type="ChEBI" id="CHEBI:15377"/>
        <dbReference type="ChEBI" id="CHEBI:28938"/>
        <dbReference type="ChEBI" id="CHEBI:29991"/>
        <dbReference type="ChEBI" id="CHEBI:58048"/>
        <dbReference type="EC" id="3.5.1.1"/>
    </reaction>
</comment>
<dbReference type="EC" id="3.5.1.1" evidence="2"/>
<sequence length="344" mass="35202">MREAPAHAIPTVLVFATGGTIGMRRTEKGLAPDPRFPDALEEMVAEICGPIGAQSRINHLNPPIDSANADVDTAPRIARTVGARARTARPRGIVITHGTDTLAFTAARLAFELAELGVPVVLTGSQLPYGAEGSDAGPNLALAIRTALRAKPGSPVSIAFGGKLLPAVRATKHQAEELEAFRAERPLAPGATGVPGPADTGGSPAGAARVIPFRFTPAVTADDLRAAVGGQPDGLVLECYGSGNAPTGRPGMTAALREICREIPVVAVTQCATGAVDLDRYAVAHELAAAGVIDGGDLTIEAALAKLGFALDRGARGAALRTLMAENFVGERTTAVQPDVGSRT</sequence>
<dbReference type="InterPro" id="IPR027473">
    <property type="entry name" value="L-asparaginase_C"/>
</dbReference>
<accession>A0A916JSU9</accession>
<dbReference type="GO" id="GO:0006520">
    <property type="term" value="P:amino acid metabolic process"/>
    <property type="evidence" value="ECO:0007669"/>
    <property type="project" value="InterPro"/>
</dbReference>
<dbReference type="AlphaFoldDB" id="A0A916JSU9"/>
<name>A0A916JSU9_9MICO</name>
<evidence type="ECO:0000259" key="9">
    <source>
        <dbReference type="Pfam" id="PF17763"/>
    </source>
</evidence>
<evidence type="ECO:0000256" key="5">
    <source>
        <dbReference type="PIRSR" id="PIRSR001220-2"/>
    </source>
</evidence>
<feature type="active site" evidence="7">
    <location>
        <position position="99"/>
    </location>
</feature>
<evidence type="ECO:0000259" key="8">
    <source>
        <dbReference type="Pfam" id="PF00710"/>
    </source>
</evidence>
<evidence type="ECO:0000313" key="11">
    <source>
        <dbReference type="Proteomes" id="UP000693892"/>
    </source>
</evidence>
<dbReference type="PROSITE" id="PS00917">
    <property type="entry name" value="ASN_GLN_ASE_2"/>
    <property type="match status" value="1"/>
</dbReference>
<evidence type="ECO:0000256" key="6">
    <source>
        <dbReference type="PROSITE-ProRule" id="PRU10099"/>
    </source>
</evidence>
<dbReference type="PANTHER" id="PTHR11707:SF28">
    <property type="entry name" value="60 KDA LYSOPHOSPHOLIPASE"/>
    <property type="match status" value="1"/>
</dbReference>
<dbReference type="InterPro" id="IPR040919">
    <property type="entry name" value="Asparaginase_C"/>
</dbReference>
<dbReference type="EMBL" id="CAJVAP010000003">
    <property type="protein sequence ID" value="CAG7599748.1"/>
    <property type="molecule type" value="Genomic_DNA"/>
</dbReference>
<evidence type="ECO:0000256" key="3">
    <source>
        <dbReference type="ARBA" id="ARBA00049366"/>
    </source>
</evidence>
<dbReference type="PANTHER" id="PTHR11707">
    <property type="entry name" value="L-ASPARAGINASE"/>
    <property type="match status" value="1"/>
</dbReference>
<keyword evidence="10" id="KW-0378">Hydrolase</keyword>
<dbReference type="Pfam" id="PF17763">
    <property type="entry name" value="Asparaginase_C"/>
    <property type="match status" value="1"/>
</dbReference>
<evidence type="ECO:0000256" key="4">
    <source>
        <dbReference type="PIRSR" id="PIRSR001220-1"/>
    </source>
</evidence>
<dbReference type="InterPro" id="IPR027474">
    <property type="entry name" value="L-asparaginase_N"/>
</dbReference>
<dbReference type="InterPro" id="IPR037152">
    <property type="entry name" value="L-asparaginase_N_sf"/>
</dbReference>
<dbReference type="RefSeq" id="WP_218113977.1">
    <property type="nucleotide sequence ID" value="NZ_CAJVAP010000003.1"/>
</dbReference>
<evidence type="ECO:0000256" key="2">
    <source>
        <dbReference type="ARBA" id="ARBA00012920"/>
    </source>
</evidence>
<comment type="caution">
    <text evidence="10">The sequence shown here is derived from an EMBL/GenBank/DDBJ whole genome shotgun (WGS) entry which is preliminary data.</text>
</comment>
<feature type="active site" evidence="6">
    <location>
        <position position="20"/>
    </location>
</feature>
<feature type="domain" description="Asparaginase/glutaminase C-terminal" evidence="9">
    <location>
        <begin position="210"/>
        <end position="324"/>
    </location>
</feature>
<dbReference type="Proteomes" id="UP000693892">
    <property type="component" value="Unassembled WGS sequence"/>
</dbReference>
<dbReference type="SMART" id="SM00870">
    <property type="entry name" value="Asparaginase"/>
    <property type="match status" value="1"/>
</dbReference>
<dbReference type="Gene3D" id="3.40.50.1170">
    <property type="entry name" value="L-asparaginase, N-terminal domain"/>
    <property type="match status" value="1"/>
</dbReference>
<dbReference type="InterPro" id="IPR006034">
    <property type="entry name" value="Asparaginase/glutaminase-like"/>
</dbReference>